<dbReference type="PANTHER" id="PTHR11410">
    <property type="entry name" value="ATP SYNTHASE SUBUNIT A"/>
    <property type="match status" value="1"/>
</dbReference>
<evidence type="ECO:0000256" key="12">
    <source>
        <dbReference type="RuleBase" id="RU000483"/>
    </source>
</evidence>
<dbReference type="InterPro" id="IPR000568">
    <property type="entry name" value="ATP_synth_F0_asu"/>
</dbReference>
<evidence type="ECO:0000313" key="14">
    <source>
        <dbReference type="EMBL" id="GLI31032.1"/>
    </source>
</evidence>
<keyword evidence="3 11" id="KW-0813">Transport</keyword>
<dbReference type="SUPFAM" id="SSF81336">
    <property type="entry name" value="F1F0 ATP synthase subunit A"/>
    <property type="match status" value="1"/>
</dbReference>
<keyword evidence="8 11" id="KW-0406">Ion transport</keyword>
<comment type="subcellular location">
    <subcellularLocation>
        <location evidence="11 12">Cell membrane</location>
        <topology evidence="11 12">Multi-pass membrane protein</topology>
    </subcellularLocation>
    <subcellularLocation>
        <location evidence="1">Membrane</location>
        <topology evidence="1">Multi-pass membrane protein</topology>
    </subcellularLocation>
</comment>
<dbReference type="InterPro" id="IPR045083">
    <property type="entry name" value="ATP_synth_F0_asu_bact/mt"/>
</dbReference>
<dbReference type="CDD" id="cd00310">
    <property type="entry name" value="ATP-synt_Fo_a_6"/>
    <property type="match status" value="1"/>
</dbReference>
<reference evidence="14" key="1">
    <citation type="submission" date="2022-12" db="EMBL/GenBank/DDBJ databases">
        <title>Reference genome sequencing for broad-spectrum identification of bacterial and archaeal isolates by mass spectrometry.</title>
        <authorList>
            <person name="Sekiguchi Y."/>
            <person name="Tourlousse D.M."/>
        </authorList>
    </citation>
    <scope>NUCLEOTIDE SEQUENCE</scope>
    <source>
        <strain evidence="14">5-2</strain>
    </source>
</reference>
<evidence type="ECO:0000256" key="11">
    <source>
        <dbReference type="HAMAP-Rule" id="MF_01393"/>
    </source>
</evidence>
<evidence type="ECO:0000256" key="8">
    <source>
        <dbReference type="ARBA" id="ARBA00023065"/>
    </source>
</evidence>
<accession>A0ABQ5RGV4</accession>
<gene>
    <name evidence="11 14" type="primary">atpB</name>
    <name evidence="14" type="ORF">BCONGLO52_18730</name>
</gene>
<dbReference type="EMBL" id="BSDQ01000001">
    <property type="protein sequence ID" value="GLI31032.1"/>
    <property type="molecule type" value="Genomic_DNA"/>
</dbReference>
<dbReference type="Proteomes" id="UP001144451">
    <property type="component" value="Unassembled WGS sequence"/>
</dbReference>
<keyword evidence="11" id="KW-1003">Cell membrane</keyword>
<keyword evidence="15" id="KW-1185">Reference proteome</keyword>
<comment type="function">
    <text evidence="11 12">Key component of the proton channel; it plays a direct role in the translocation of protons across the membrane.</text>
</comment>
<feature type="transmembrane region" description="Helical" evidence="11">
    <location>
        <begin position="132"/>
        <end position="155"/>
    </location>
</feature>
<dbReference type="Gene3D" id="1.20.120.220">
    <property type="entry name" value="ATP synthase, F0 complex, subunit A"/>
    <property type="match status" value="1"/>
</dbReference>
<evidence type="ECO:0000256" key="3">
    <source>
        <dbReference type="ARBA" id="ARBA00022448"/>
    </source>
</evidence>
<dbReference type="Pfam" id="PF00119">
    <property type="entry name" value="ATP-synt_A"/>
    <property type="match status" value="1"/>
</dbReference>
<keyword evidence="10 11" id="KW-0066">ATP synthesis</keyword>
<evidence type="ECO:0000256" key="6">
    <source>
        <dbReference type="ARBA" id="ARBA00022781"/>
    </source>
</evidence>
<evidence type="ECO:0000256" key="13">
    <source>
        <dbReference type="SAM" id="MobiDB-lite"/>
    </source>
</evidence>
<feature type="transmembrane region" description="Helical" evidence="11">
    <location>
        <begin position="202"/>
        <end position="221"/>
    </location>
</feature>
<proteinExistence type="inferred from homology"/>
<comment type="caution">
    <text evidence="14">The sequence shown here is derived from an EMBL/GenBank/DDBJ whole genome shotgun (WGS) entry which is preliminary data.</text>
</comment>
<protein>
    <recommendedName>
        <fullName evidence="11 12">ATP synthase subunit a</fullName>
    </recommendedName>
    <alternativeName>
        <fullName evidence="11">ATP synthase F0 sector subunit a</fullName>
    </alternativeName>
    <alternativeName>
        <fullName evidence="11">F-ATPase subunit 6</fullName>
    </alternativeName>
</protein>
<keyword evidence="5 11" id="KW-0812">Transmembrane</keyword>
<evidence type="ECO:0000256" key="10">
    <source>
        <dbReference type="ARBA" id="ARBA00023310"/>
    </source>
</evidence>
<evidence type="ECO:0000313" key="15">
    <source>
        <dbReference type="Proteomes" id="UP001144451"/>
    </source>
</evidence>
<dbReference type="HAMAP" id="MF_01393">
    <property type="entry name" value="ATP_synth_a_bact"/>
    <property type="match status" value="1"/>
</dbReference>
<evidence type="ECO:0000256" key="7">
    <source>
        <dbReference type="ARBA" id="ARBA00022989"/>
    </source>
</evidence>
<feature type="region of interest" description="Disordered" evidence="13">
    <location>
        <begin position="1"/>
        <end position="26"/>
    </location>
</feature>
<evidence type="ECO:0000256" key="9">
    <source>
        <dbReference type="ARBA" id="ARBA00023136"/>
    </source>
</evidence>
<dbReference type="PRINTS" id="PR00123">
    <property type="entry name" value="ATPASEA"/>
</dbReference>
<feature type="transmembrane region" description="Helical" evidence="11">
    <location>
        <begin position="162"/>
        <end position="182"/>
    </location>
</feature>
<feature type="compositionally biased region" description="Basic and acidic residues" evidence="13">
    <location>
        <begin position="17"/>
        <end position="26"/>
    </location>
</feature>
<keyword evidence="6 11" id="KW-0375">Hydrogen ion transport</keyword>
<evidence type="ECO:0000256" key="4">
    <source>
        <dbReference type="ARBA" id="ARBA00022547"/>
    </source>
</evidence>
<sequence>MDTMEAASGTAPIENDTEARHPAVGPRPREIELNTADLSPTLHAEEDSFFHIPTLGDFFPDAILFEGTVFEFNRVQLVRLIVLAAVLIFMCIVASRAKLVPGRVQSAVELVIDFVNNNIIANTLGLKDGKRFAPMLITMFVFILSMNLAGVVPGLNLAGTSVIGLPLLMALWTFVTYVGAGIRKHGFLGYLRAETMPPGIPWPIYILLIPIELLQVVVIRWASLTIRLLANMVAGHMMIVVFIGMTHALLFSGDWLIAISPFAGAMAIGIYGFEIFVAALQAFIFTMLTAVYIQLATSDEH</sequence>
<name>A0ABQ5RGV4_9MICO</name>
<keyword evidence="4 11" id="KW-0138">CF(0)</keyword>
<feature type="transmembrane region" description="Helical" evidence="11">
    <location>
        <begin position="77"/>
        <end position="97"/>
    </location>
</feature>
<evidence type="ECO:0000256" key="2">
    <source>
        <dbReference type="ARBA" id="ARBA00006810"/>
    </source>
</evidence>
<keyword evidence="7 11" id="KW-1133">Transmembrane helix</keyword>
<feature type="transmembrane region" description="Helical" evidence="11">
    <location>
        <begin position="228"/>
        <end position="250"/>
    </location>
</feature>
<organism evidence="14 15">
    <name type="scientific">Brachybacterium conglomeratum</name>
    <dbReference type="NCBI Taxonomy" id="47846"/>
    <lineage>
        <taxon>Bacteria</taxon>
        <taxon>Bacillati</taxon>
        <taxon>Actinomycetota</taxon>
        <taxon>Actinomycetes</taxon>
        <taxon>Micrococcales</taxon>
        <taxon>Dermabacteraceae</taxon>
        <taxon>Brachybacterium</taxon>
    </lineage>
</organism>
<comment type="similarity">
    <text evidence="2 11 12">Belongs to the ATPase A chain family.</text>
</comment>
<keyword evidence="9 11" id="KW-0472">Membrane</keyword>
<dbReference type="PANTHER" id="PTHR11410:SF0">
    <property type="entry name" value="ATP SYNTHASE SUBUNIT A"/>
    <property type="match status" value="1"/>
</dbReference>
<dbReference type="NCBIfam" id="TIGR01131">
    <property type="entry name" value="ATP_synt_6_or_A"/>
    <property type="match status" value="1"/>
</dbReference>
<evidence type="ECO:0000256" key="5">
    <source>
        <dbReference type="ARBA" id="ARBA00022692"/>
    </source>
</evidence>
<dbReference type="InterPro" id="IPR035908">
    <property type="entry name" value="F0_ATP_A_sf"/>
</dbReference>
<evidence type="ECO:0000256" key="1">
    <source>
        <dbReference type="ARBA" id="ARBA00004141"/>
    </source>
</evidence>